<comment type="caution">
    <text evidence="3">The sequence shown here is derived from an EMBL/GenBank/DDBJ whole genome shotgun (WGS) entry which is preliminary data.</text>
</comment>
<dbReference type="AlphaFoldDB" id="A0A226DD97"/>
<dbReference type="OrthoDB" id="294696at2759"/>
<evidence type="ECO:0000313" key="3">
    <source>
        <dbReference type="EMBL" id="OXA43555.1"/>
    </source>
</evidence>
<reference evidence="3 4" key="1">
    <citation type="submission" date="2015-12" db="EMBL/GenBank/DDBJ databases">
        <title>The genome of Folsomia candida.</title>
        <authorList>
            <person name="Faddeeva A."/>
            <person name="Derks M.F."/>
            <person name="Anvar Y."/>
            <person name="Smit S."/>
            <person name="Van Straalen N."/>
            <person name="Roelofs D."/>
        </authorList>
    </citation>
    <scope>NUCLEOTIDE SEQUENCE [LARGE SCALE GENOMIC DNA]</scope>
    <source>
        <strain evidence="3 4">VU population</strain>
        <tissue evidence="3">Whole body</tissue>
    </source>
</reference>
<sequence>MTYSNRRPRNKEMSFMPQRSCSRKSWGIVLFYLVVISFYNPTDSGAVEFDESNFDATIAHSELVFVNFYADWCRFSNLLAPIFDEAADKISGVFPDKTKVTLGRVDSDKHSSISSRYKISKYPTLKLIRNGVPVKKEYRGGRTPEAFLEYIVKQMENPIHEFHHLREVLSIDETKRIFIGYMTSNTSRTYDTYRRVAMNLKDDCAFYVGFGEASRTMHPPDVDILAFRPDRTTSVELDETFKGNSENFDEVLTWIQTKCVPLVREITFENAEELTEEGLPFMILFHNPDDKDSIRRYNQVVHEQLMGEKHAITFLTADGKRFAHPLHHLGKSEKDLPLIAIDSFRHMYLFPDASQMDIPGKLKNFIADLHSGKLHREFHYGPDPNSDPSNDLLTQPKGTSPPESTFKKLAPSSNRYTLLKDEL</sequence>
<dbReference type="STRING" id="158441.A0A226DD97"/>
<accession>A0A226DD97</accession>
<feature type="compositionally biased region" description="Polar residues" evidence="1">
    <location>
        <begin position="386"/>
        <end position="403"/>
    </location>
</feature>
<evidence type="ECO:0000256" key="1">
    <source>
        <dbReference type="SAM" id="MobiDB-lite"/>
    </source>
</evidence>
<evidence type="ECO:0000313" key="4">
    <source>
        <dbReference type="Proteomes" id="UP000198287"/>
    </source>
</evidence>
<evidence type="ECO:0000259" key="2">
    <source>
        <dbReference type="PROSITE" id="PS51352"/>
    </source>
</evidence>
<feature type="region of interest" description="Disordered" evidence="1">
    <location>
        <begin position="376"/>
        <end position="411"/>
    </location>
</feature>
<dbReference type="Pfam" id="PF00085">
    <property type="entry name" value="Thioredoxin"/>
    <property type="match status" value="1"/>
</dbReference>
<dbReference type="EMBL" id="LNIX01000021">
    <property type="protein sequence ID" value="OXA43555.1"/>
    <property type="molecule type" value="Genomic_DNA"/>
</dbReference>
<dbReference type="Pfam" id="PF13848">
    <property type="entry name" value="Thioredoxin_6"/>
    <property type="match status" value="1"/>
</dbReference>
<dbReference type="PANTHER" id="PTHR46295:SF1">
    <property type="entry name" value="ENDOPLASMIC RETICULUM RESIDENT PROTEIN 44"/>
    <property type="match status" value="1"/>
</dbReference>
<dbReference type="InterPro" id="IPR013766">
    <property type="entry name" value="Thioredoxin_domain"/>
</dbReference>
<dbReference type="PROSITE" id="PS51352">
    <property type="entry name" value="THIOREDOXIN_2"/>
    <property type="match status" value="1"/>
</dbReference>
<dbReference type="GO" id="GO:0003756">
    <property type="term" value="F:protein disulfide isomerase activity"/>
    <property type="evidence" value="ECO:0007669"/>
    <property type="project" value="TreeGrafter"/>
</dbReference>
<feature type="domain" description="Thioredoxin" evidence="2">
    <location>
        <begin position="29"/>
        <end position="156"/>
    </location>
</feature>
<name>A0A226DD97_FOLCA</name>
<dbReference type="InterPro" id="IPR036249">
    <property type="entry name" value="Thioredoxin-like_sf"/>
</dbReference>
<dbReference type="FunFam" id="3.40.30.10:FF:000051">
    <property type="entry name" value="endoplasmic reticulum resident protein 44"/>
    <property type="match status" value="1"/>
</dbReference>
<gene>
    <name evidence="3" type="ORF">Fcan01_21369</name>
</gene>
<dbReference type="PANTHER" id="PTHR46295">
    <property type="entry name" value="ENDOPLASMIC RETICULUM RESIDENT PROTEIN 44"/>
    <property type="match status" value="1"/>
</dbReference>
<dbReference type="SUPFAM" id="SSF52833">
    <property type="entry name" value="Thioredoxin-like"/>
    <property type="match status" value="3"/>
</dbReference>
<protein>
    <submittedName>
        <fullName evidence="3">Endoplasmic reticulum resident protein 44</fullName>
    </submittedName>
</protein>
<keyword evidence="4" id="KW-1185">Reference proteome</keyword>
<organism evidence="3 4">
    <name type="scientific">Folsomia candida</name>
    <name type="common">Springtail</name>
    <dbReference type="NCBI Taxonomy" id="158441"/>
    <lineage>
        <taxon>Eukaryota</taxon>
        <taxon>Metazoa</taxon>
        <taxon>Ecdysozoa</taxon>
        <taxon>Arthropoda</taxon>
        <taxon>Hexapoda</taxon>
        <taxon>Collembola</taxon>
        <taxon>Entomobryomorpha</taxon>
        <taxon>Isotomoidea</taxon>
        <taxon>Isotomidae</taxon>
        <taxon>Proisotominae</taxon>
        <taxon>Folsomia</taxon>
    </lineage>
</organism>
<dbReference type="OMA" id="DWCRFSN"/>
<dbReference type="Proteomes" id="UP000198287">
    <property type="component" value="Unassembled WGS sequence"/>
</dbReference>
<dbReference type="Gene3D" id="3.40.30.10">
    <property type="entry name" value="Glutaredoxin"/>
    <property type="match status" value="3"/>
</dbReference>
<dbReference type="InterPro" id="IPR052643">
    <property type="entry name" value="ERP44"/>
</dbReference>
<dbReference type="GO" id="GO:0005793">
    <property type="term" value="C:endoplasmic reticulum-Golgi intermediate compartment"/>
    <property type="evidence" value="ECO:0007669"/>
    <property type="project" value="TreeGrafter"/>
</dbReference>
<proteinExistence type="predicted"/>
<dbReference type="GO" id="GO:0006457">
    <property type="term" value="P:protein folding"/>
    <property type="evidence" value="ECO:0007669"/>
    <property type="project" value="TreeGrafter"/>
</dbReference>
<dbReference type="GO" id="GO:0005789">
    <property type="term" value="C:endoplasmic reticulum membrane"/>
    <property type="evidence" value="ECO:0007669"/>
    <property type="project" value="TreeGrafter"/>
</dbReference>